<comment type="caution">
    <text evidence="4">The sequence shown here is derived from an EMBL/GenBank/DDBJ whole genome shotgun (WGS) entry which is preliminary data.</text>
</comment>
<evidence type="ECO:0000313" key="5">
    <source>
        <dbReference type="Proteomes" id="UP000698173"/>
    </source>
</evidence>
<evidence type="ECO:0000259" key="3">
    <source>
        <dbReference type="Pfam" id="PF13519"/>
    </source>
</evidence>
<evidence type="ECO:0000259" key="2">
    <source>
        <dbReference type="Pfam" id="PF07584"/>
    </source>
</evidence>
<dbReference type="Pfam" id="PF13519">
    <property type="entry name" value="VWA_2"/>
    <property type="match status" value="1"/>
</dbReference>
<feature type="transmembrane region" description="Helical" evidence="1">
    <location>
        <begin position="59"/>
        <end position="80"/>
    </location>
</feature>
<evidence type="ECO:0000256" key="1">
    <source>
        <dbReference type="SAM" id="Phobius"/>
    </source>
</evidence>
<feature type="domain" description="Aerotolerance regulator N-terminal" evidence="2">
    <location>
        <begin position="13"/>
        <end position="78"/>
    </location>
</feature>
<feature type="domain" description="VWFA" evidence="3">
    <location>
        <begin position="91"/>
        <end position="191"/>
    </location>
</feature>
<dbReference type="Proteomes" id="UP000698173">
    <property type="component" value="Unassembled WGS sequence"/>
</dbReference>
<feature type="transmembrane region" description="Helical" evidence="1">
    <location>
        <begin position="6"/>
        <end position="24"/>
    </location>
</feature>
<dbReference type="PANTHER" id="PTHR37464">
    <property type="entry name" value="BLL2463 PROTEIN"/>
    <property type="match status" value="1"/>
</dbReference>
<gene>
    <name evidence="4" type="ORF">K8V56_02785</name>
</gene>
<dbReference type="AlphaFoldDB" id="A0A921FXE4"/>
<keyword evidence="1" id="KW-0472">Membrane</keyword>
<organism evidence="4 5">
    <name type="scientific">Sporosarcina psychrophila</name>
    <name type="common">Bacillus psychrophilus</name>
    <dbReference type="NCBI Taxonomy" id="1476"/>
    <lineage>
        <taxon>Bacteria</taxon>
        <taxon>Bacillati</taxon>
        <taxon>Bacillota</taxon>
        <taxon>Bacilli</taxon>
        <taxon>Bacillales</taxon>
        <taxon>Caryophanaceae</taxon>
        <taxon>Sporosarcina</taxon>
    </lineage>
</organism>
<accession>A0A921FXE4</accession>
<reference evidence="4" key="2">
    <citation type="submission" date="2021-09" db="EMBL/GenBank/DDBJ databases">
        <authorList>
            <person name="Gilroy R."/>
        </authorList>
    </citation>
    <scope>NUCLEOTIDE SEQUENCE</scope>
    <source>
        <strain evidence="4">CHK171-7178</strain>
    </source>
</reference>
<dbReference type="Pfam" id="PF07584">
    <property type="entry name" value="BatA"/>
    <property type="match status" value="1"/>
</dbReference>
<proteinExistence type="predicted"/>
<reference evidence="4" key="1">
    <citation type="journal article" date="2021" name="PeerJ">
        <title>Extensive microbial diversity within the chicken gut microbiome revealed by metagenomics and culture.</title>
        <authorList>
            <person name="Gilroy R."/>
            <person name="Ravi A."/>
            <person name="Getino M."/>
            <person name="Pursley I."/>
            <person name="Horton D.L."/>
            <person name="Alikhan N.F."/>
            <person name="Baker D."/>
            <person name="Gharbi K."/>
            <person name="Hall N."/>
            <person name="Watson M."/>
            <person name="Adriaenssens E.M."/>
            <person name="Foster-Nyarko E."/>
            <person name="Jarju S."/>
            <person name="Secka A."/>
            <person name="Antonio M."/>
            <person name="Oren A."/>
            <person name="Chaudhuri R.R."/>
            <person name="La Ragione R."/>
            <person name="Hildebrand F."/>
            <person name="Pallen M.J."/>
        </authorList>
    </citation>
    <scope>NUCLEOTIDE SEQUENCE</scope>
    <source>
        <strain evidence="4">CHK171-7178</strain>
    </source>
</reference>
<dbReference type="EMBL" id="DYWT01000045">
    <property type="protein sequence ID" value="HJF30692.1"/>
    <property type="molecule type" value="Genomic_DNA"/>
</dbReference>
<keyword evidence="1" id="KW-1133">Transmembrane helix</keyword>
<sequence length="587" mass="64882">MGFDKLVNGWTVVFPLAVLLYYFFRKRYETTTISSTLFWEQSMRETRVSPYLKNLQRNALFYLQMAALLLLVFILLGPYLNKEEAVGGHAILIVDTSATMLASVEGTSLFERNQKAMKELVTSRPGEPFTIMTTGKEPVIVIREETDGEVITTAIDKLAVTYEHEYMERAIEFAKSITATEGAAVHIYTDSLDRAAFSEGESAVAWTIHGDENPKVNISIDKFGAVKTPEGTEAIIRITNDSDDAQIGAVHIKDLLTGNLLIVETFSIEGEEEVLLSFKELPESKLLRAEIVVEDDYEADNTAYVLLGNETGEAVVDGQLHELVKRAFEAVGLTVTTGSTTEMLAAQDGSIIVTNDVSFLKKGTKPVIIIGRNDKSTEPVAGAVKNTSDPLFTIAGISDVYVSALYPPFKSYTTIATVGDKPFIQKSKRGDIVILADIELTDWPLHPSFPLFVWSTAELLRSETDSLGLFVPNERKVVLSGATENGLEIYTLDDEYVTTIADGSSFIAPTRPGIYKALDGGIEKMFAVQLERSEKELVQGSSYRIGRTENVKGNEEGKKGIGWLFLLPLLLLLLIEWEVQRRRGYPN</sequence>
<dbReference type="Gene3D" id="3.40.50.410">
    <property type="entry name" value="von Willebrand factor, type A domain"/>
    <property type="match status" value="1"/>
</dbReference>
<dbReference type="InterPro" id="IPR002035">
    <property type="entry name" value="VWF_A"/>
</dbReference>
<evidence type="ECO:0000313" key="4">
    <source>
        <dbReference type="EMBL" id="HJF30692.1"/>
    </source>
</evidence>
<dbReference type="InterPro" id="IPR024163">
    <property type="entry name" value="Aerotolerance_reg_N"/>
</dbReference>
<name>A0A921FXE4_SPOPS</name>
<dbReference type="PANTHER" id="PTHR37464:SF1">
    <property type="entry name" value="BLL2463 PROTEIN"/>
    <property type="match status" value="1"/>
</dbReference>
<protein>
    <submittedName>
        <fullName evidence="4">BatA and WFA domain-containing protein</fullName>
    </submittedName>
</protein>
<keyword evidence="1" id="KW-0812">Transmembrane</keyword>
<dbReference type="InterPro" id="IPR036465">
    <property type="entry name" value="vWFA_dom_sf"/>
</dbReference>